<dbReference type="AlphaFoldDB" id="A0A4R4EJ45"/>
<dbReference type="PANTHER" id="PTHR12110">
    <property type="entry name" value="HYDROXYPYRUVATE ISOMERASE"/>
    <property type="match status" value="1"/>
</dbReference>
<reference evidence="2 3" key="1">
    <citation type="submission" date="2019-03" db="EMBL/GenBank/DDBJ databases">
        <authorList>
            <person name="Kim M.K.M."/>
        </authorList>
    </citation>
    <scope>NUCLEOTIDE SEQUENCE [LARGE SCALE GENOMIC DNA]</scope>
    <source>
        <strain evidence="2 3">18JY21-1</strain>
    </source>
</reference>
<proteinExistence type="predicted"/>
<dbReference type="Proteomes" id="UP000295418">
    <property type="component" value="Unassembled WGS sequence"/>
</dbReference>
<dbReference type="EMBL" id="SKFG01000003">
    <property type="protein sequence ID" value="TCZ79260.1"/>
    <property type="molecule type" value="Genomic_DNA"/>
</dbReference>
<comment type="caution">
    <text evidence="2">The sequence shown here is derived from an EMBL/GenBank/DDBJ whole genome shotgun (WGS) entry which is preliminary data.</text>
</comment>
<accession>A0A4R4EJ45</accession>
<evidence type="ECO:0000313" key="2">
    <source>
        <dbReference type="EMBL" id="TCZ79260.1"/>
    </source>
</evidence>
<evidence type="ECO:0000313" key="3">
    <source>
        <dbReference type="Proteomes" id="UP000295418"/>
    </source>
</evidence>
<dbReference type="InterPro" id="IPR036237">
    <property type="entry name" value="Xyl_isomerase-like_sf"/>
</dbReference>
<dbReference type="Pfam" id="PF01261">
    <property type="entry name" value="AP_endonuc_2"/>
    <property type="match status" value="1"/>
</dbReference>
<organism evidence="2 3">
    <name type="scientific">Paenibacillus albiflavus</name>
    <dbReference type="NCBI Taxonomy" id="2545760"/>
    <lineage>
        <taxon>Bacteria</taxon>
        <taxon>Bacillati</taxon>
        <taxon>Bacillota</taxon>
        <taxon>Bacilli</taxon>
        <taxon>Bacillales</taxon>
        <taxon>Paenibacillaceae</taxon>
        <taxon>Paenibacillus</taxon>
    </lineage>
</organism>
<evidence type="ECO:0000259" key="1">
    <source>
        <dbReference type="Pfam" id="PF01261"/>
    </source>
</evidence>
<dbReference type="OrthoDB" id="270844at2"/>
<dbReference type="SUPFAM" id="SSF51658">
    <property type="entry name" value="Xylose isomerase-like"/>
    <property type="match status" value="1"/>
</dbReference>
<sequence>MKLGMPTLIEFKSLEENLKRCKELKLDFIELNMNIPIYTPEFLPAQELLDMKFKYGIDFTIHLPEEFDLSSFQPSIRQGHLDRCIETIDWAAKAQIKTINMHLNKGIYFTLPHTKVWINEQYEAEFQQRLYESYCKLYEYSNKLGVELCIENTANFHLPWVSRALDRLSEFDNFFLTWDVGHDAVAGFQEEPTFRRFSNRIKHMHLHDYNHKSDHQLVYSGVVPINERLQFAEDHQLTVVVEVKTSTTLAQSIEAIRNNYKRS</sequence>
<dbReference type="PANTHER" id="PTHR12110:SF21">
    <property type="entry name" value="XYLOSE ISOMERASE-LIKE TIM BARREL DOMAIN-CONTAINING PROTEIN"/>
    <property type="match status" value="1"/>
</dbReference>
<dbReference type="InterPro" id="IPR050312">
    <property type="entry name" value="IolE/XylAMocC-like"/>
</dbReference>
<gene>
    <name evidence="2" type="ORF">E0485_05155</name>
</gene>
<dbReference type="RefSeq" id="WP_132416917.1">
    <property type="nucleotide sequence ID" value="NZ_SKFG01000003.1"/>
</dbReference>
<dbReference type="InterPro" id="IPR013022">
    <property type="entry name" value="Xyl_isomerase-like_TIM-brl"/>
</dbReference>
<dbReference type="Gene3D" id="3.20.20.150">
    <property type="entry name" value="Divalent-metal-dependent TIM barrel enzymes"/>
    <property type="match status" value="1"/>
</dbReference>
<name>A0A4R4EJ45_9BACL</name>
<protein>
    <recommendedName>
        <fullName evidence="1">Xylose isomerase-like TIM barrel domain-containing protein</fullName>
    </recommendedName>
</protein>
<keyword evidence="3" id="KW-1185">Reference proteome</keyword>
<feature type="domain" description="Xylose isomerase-like TIM barrel" evidence="1">
    <location>
        <begin position="19"/>
        <end position="254"/>
    </location>
</feature>